<proteinExistence type="predicted"/>
<feature type="transmembrane region" description="Helical" evidence="1">
    <location>
        <begin position="132"/>
        <end position="157"/>
    </location>
</feature>
<feature type="transmembrane region" description="Helical" evidence="1">
    <location>
        <begin position="108"/>
        <end position="126"/>
    </location>
</feature>
<feature type="transmembrane region" description="Helical" evidence="1">
    <location>
        <begin position="82"/>
        <end position="101"/>
    </location>
</feature>
<protein>
    <recommendedName>
        <fullName evidence="3">DUF2878 domain-containing protein</fullName>
    </recommendedName>
</protein>
<evidence type="ECO:0000313" key="2">
    <source>
        <dbReference type="EMBL" id="ANY87041.1"/>
    </source>
</evidence>
<organism evidence="2">
    <name type="scientific">Pseudomonas putida</name>
    <name type="common">Arthrobacter siderocapsulatus</name>
    <dbReference type="NCBI Taxonomy" id="303"/>
    <lineage>
        <taxon>Bacteria</taxon>
        <taxon>Pseudomonadati</taxon>
        <taxon>Pseudomonadota</taxon>
        <taxon>Gammaproteobacteria</taxon>
        <taxon>Pseudomonadales</taxon>
        <taxon>Pseudomonadaceae</taxon>
        <taxon>Pseudomonas</taxon>
    </lineage>
</organism>
<dbReference type="Pfam" id="PF11086">
    <property type="entry name" value="DUF2878"/>
    <property type="match status" value="1"/>
</dbReference>
<keyword evidence="1" id="KW-1133">Transmembrane helix</keyword>
<keyword evidence="1" id="KW-0812">Transmembrane</keyword>
<sequence length="163" mass="17584">MIKRYRLIANALWLQAGWWACVLGAKAPGWLVMVPIGLAFHLYLCPDFGAEVRALARTVLAGSVLDSVLGAMGVFRFDAWPLPLWLVLLWLVLASGLRHSLAWAGWPFWRGALAGAMAGPLAYLGGARLAEVVLPLGPLATGLVLAPVWALALPLLVRIAAWR</sequence>
<name>A0A1B2F4D2_PSEPU</name>
<dbReference type="EMBL" id="CP016634">
    <property type="protein sequence ID" value="ANY87041.1"/>
    <property type="molecule type" value="Genomic_DNA"/>
</dbReference>
<evidence type="ECO:0008006" key="3">
    <source>
        <dbReference type="Google" id="ProtNLM"/>
    </source>
</evidence>
<dbReference type="InterPro" id="IPR021306">
    <property type="entry name" value="DUF2878"/>
</dbReference>
<gene>
    <name evidence="2" type="ORF">IEC33019_1473</name>
</gene>
<accession>A0A1B2F4D2</accession>
<reference evidence="2" key="1">
    <citation type="submission" date="2016-07" db="EMBL/GenBank/DDBJ databases">
        <title>New class B carbapenemase carried by novel plasmid in Pseudomonas putida enviromental strain in eastern Amazonia.</title>
        <authorList>
            <person name="Souza C.O."/>
            <person name="Lima K.V."/>
            <person name="Brasiliense D.M."/>
            <person name="Perez-Chaparro P.J."/>
            <person name="Mamizuka E.M."/>
            <person name="Lima M.O."/>
            <person name="Lima L.N."/>
            <person name="McCulloch J.A."/>
        </authorList>
    </citation>
    <scope>NUCLEOTIDE SEQUENCE [LARGE SCALE GENOMIC DNA]</scope>
    <source>
        <strain evidence="2">IEC33019</strain>
    </source>
</reference>
<dbReference type="RefSeq" id="WP_070094246.1">
    <property type="nucleotide sequence ID" value="NZ_CP016634.1"/>
</dbReference>
<evidence type="ECO:0000256" key="1">
    <source>
        <dbReference type="SAM" id="Phobius"/>
    </source>
</evidence>
<keyword evidence="1" id="KW-0472">Membrane</keyword>
<dbReference type="AlphaFoldDB" id="A0A1B2F4D2"/>